<keyword evidence="3" id="KW-1003">Cell membrane</keyword>
<evidence type="ECO:0000256" key="4">
    <source>
        <dbReference type="ARBA" id="ARBA00022692"/>
    </source>
</evidence>
<dbReference type="PANTHER" id="PTHR33452">
    <property type="entry name" value="OXIDOREDUCTASE CATD-RELATED"/>
    <property type="match status" value="1"/>
</dbReference>
<dbReference type="PANTHER" id="PTHR33452:SF4">
    <property type="entry name" value="BLL4328 PROTEIN"/>
    <property type="match status" value="1"/>
</dbReference>
<dbReference type="EMBL" id="CP017902">
    <property type="protein sequence ID" value="ARP18721.1"/>
    <property type="molecule type" value="Genomic_DNA"/>
</dbReference>
<feature type="transmembrane region" description="Helical" evidence="7">
    <location>
        <begin position="12"/>
        <end position="32"/>
    </location>
</feature>
<proteinExistence type="inferred from homology"/>
<dbReference type="Pfam" id="PF07681">
    <property type="entry name" value="DoxX"/>
    <property type="match status" value="1"/>
</dbReference>
<dbReference type="RefSeq" id="WP_086046859.1">
    <property type="nucleotide sequence ID" value="NZ_CP017889.1"/>
</dbReference>
<evidence type="ECO:0000256" key="1">
    <source>
        <dbReference type="ARBA" id="ARBA00004651"/>
    </source>
</evidence>
<evidence type="ECO:0000256" key="7">
    <source>
        <dbReference type="SAM" id="Phobius"/>
    </source>
</evidence>
<feature type="transmembrane region" description="Helical" evidence="7">
    <location>
        <begin position="91"/>
        <end position="112"/>
    </location>
</feature>
<dbReference type="InterPro" id="IPR032808">
    <property type="entry name" value="DoxX"/>
</dbReference>
<keyword evidence="5 7" id="KW-1133">Transmembrane helix</keyword>
<dbReference type="AlphaFoldDB" id="A0A1W6ULI8"/>
<keyword evidence="6 7" id="KW-0472">Membrane</keyword>
<dbReference type="GO" id="GO:0005886">
    <property type="term" value="C:plasma membrane"/>
    <property type="evidence" value="ECO:0007669"/>
    <property type="project" value="UniProtKB-SubCell"/>
</dbReference>
<comment type="subcellular location">
    <subcellularLocation>
        <location evidence="1">Cell membrane</location>
        <topology evidence="1">Multi-pass membrane protein</topology>
    </subcellularLocation>
</comment>
<name>A0A1W6ULI8_VIBAL</name>
<keyword evidence="4 7" id="KW-0812">Transmembrane</keyword>
<dbReference type="InterPro" id="IPR051907">
    <property type="entry name" value="DoxX-like_oxidoreductase"/>
</dbReference>
<comment type="similarity">
    <text evidence="2">Belongs to the DoxX family.</text>
</comment>
<accession>A0A1W6ULI8</accession>
<gene>
    <name evidence="8" type="ORF">K05K4_18870</name>
</gene>
<evidence type="ECO:0000256" key="2">
    <source>
        <dbReference type="ARBA" id="ARBA00006679"/>
    </source>
</evidence>
<feature type="transmembrane region" description="Helical" evidence="7">
    <location>
        <begin position="44"/>
        <end position="61"/>
    </location>
</feature>
<protein>
    <submittedName>
        <fullName evidence="8">Uncharacterized protein</fullName>
    </submittedName>
</protein>
<evidence type="ECO:0000256" key="3">
    <source>
        <dbReference type="ARBA" id="ARBA00022475"/>
    </source>
</evidence>
<evidence type="ECO:0000256" key="6">
    <source>
        <dbReference type="ARBA" id="ARBA00023136"/>
    </source>
</evidence>
<sequence>MIFFDKLKQPSYLIFRITTGFMFFCHGTQKLIGFPVEFPYKLNALTLTAGVIETIAGLLVMIGFYSRFSAFIASGTMAVAYWMMHGTNNPYPIANGGEVAAFYCFAFLYIAAKGPGICSINKK</sequence>
<reference evidence="8" key="1">
    <citation type="submission" date="2016-10" db="EMBL/GenBank/DDBJ databases">
        <title>The High Quality Genome of Vibrio alginolyticus K01M1.</title>
        <authorList>
            <person name="Wendling C."/>
            <person name="Chibani C.M."/>
            <person name="Hertel R."/>
            <person name="Sproer C."/>
            <person name="Bunk B."/>
            <person name="Overmann J."/>
            <person name="Roth O."/>
            <person name="Liesegang H."/>
        </authorList>
    </citation>
    <scope>NUCLEOTIDE SEQUENCE</scope>
    <source>
        <strain evidence="8">K05K4</strain>
    </source>
</reference>
<organism evidence="8">
    <name type="scientific">Vibrio alginolyticus</name>
    <dbReference type="NCBI Taxonomy" id="663"/>
    <lineage>
        <taxon>Bacteria</taxon>
        <taxon>Pseudomonadati</taxon>
        <taxon>Pseudomonadota</taxon>
        <taxon>Gammaproteobacteria</taxon>
        <taxon>Vibrionales</taxon>
        <taxon>Vibrionaceae</taxon>
        <taxon>Vibrio</taxon>
    </lineage>
</organism>
<feature type="transmembrane region" description="Helical" evidence="7">
    <location>
        <begin position="68"/>
        <end position="85"/>
    </location>
</feature>
<evidence type="ECO:0000256" key="5">
    <source>
        <dbReference type="ARBA" id="ARBA00022989"/>
    </source>
</evidence>
<evidence type="ECO:0000313" key="8">
    <source>
        <dbReference type="EMBL" id="ARP18721.1"/>
    </source>
</evidence>